<sequence length="357" mass="40043">MFLEKATTHSTSGRVNLAKGFGLPCAPIHPPSPTRTLINPTNTHHSTHVETTRTATLEARLKMFKRSFAASKDKAGKVRKISKRSFRDDAKQRMHDALKEGVVTPDTSPSLGGASPKLNSAIVTIAVGKDQRLFAAHEDVLSRSPWFAEACREQFFASPGQRRISLPDEEPEVFSAVLEYLYKGDYFPRLLHDRKRNAWSLEDNEEDLTIHSTSPRLHSDKKTGGFNALAVVYHHGVGDYILRDTLIYCSALRFGLPELQRHALRKQGLQSGIDVACILRSARFAYDHTPPSDSRLRAHYLALIIRSRKTFKRSGTMQMEMEKGGSQMFFDLFVAMSNLFDDMAENGQVSPSHSTVR</sequence>
<dbReference type="Proteomes" id="UP001175353">
    <property type="component" value="Unassembled WGS sequence"/>
</dbReference>
<accession>A0AAN6K392</accession>
<dbReference type="PANTHER" id="PTHR47843">
    <property type="entry name" value="BTB DOMAIN-CONTAINING PROTEIN-RELATED"/>
    <property type="match status" value="1"/>
</dbReference>
<protein>
    <recommendedName>
        <fullName evidence="1">BTB domain-containing protein</fullName>
    </recommendedName>
</protein>
<dbReference type="EMBL" id="JAUJLE010000243">
    <property type="protein sequence ID" value="KAK0965494.1"/>
    <property type="molecule type" value="Genomic_DNA"/>
</dbReference>
<dbReference type="PROSITE" id="PS50097">
    <property type="entry name" value="BTB"/>
    <property type="match status" value="1"/>
</dbReference>
<dbReference type="PANTHER" id="PTHR47843:SF7">
    <property type="entry name" value="BTB DOMAIN-CONTAINING PROTEIN"/>
    <property type="match status" value="1"/>
</dbReference>
<evidence type="ECO:0000313" key="2">
    <source>
        <dbReference type="EMBL" id="KAK0965494.1"/>
    </source>
</evidence>
<dbReference type="Gene3D" id="3.30.710.10">
    <property type="entry name" value="Potassium Channel Kv1.1, Chain A"/>
    <property type="match status" value="1"/>
</dbReference>
<organism evidence="2 3">
    <name type="scientific">Friedmanniomyces endolithicus</name>
    <dbReference type="NCBI Taxonomy" id="329885"/>
    <lineage>
        <taxon>Eukaryota</taxon>
        <taxon>Fungi</taxon>
        <taxon>Dikarya</taxon>
        <taxon>Ascomycota</taxon>
        <taxon>Pezizomycotina</taxon>
        <taxon>Dothideomycetes</taxon>
        <taxon>Dothideomycetidae</taxon>
        <taxon>Mycosphaerellales</taxon>
        <taxon>Teratosphaeriaceae</taxon>
        <taxon>Friedmanniomyces</taxon>
    </lineage>
</organism>
<keyword evidence="3" id="KW-1185">Reference proteome</keyword>
<proteinExistence type="predicted"/>
<gene>
    <name evidence="2" type="ORF">LTR91_017956</name>
</gene>
<name>A0AAN6K392_9PEZI</name>
<dbReference type="SUPFAM" id="SSF54695">
    <property type="entry name" value="POZ domain"/>
    <property type="match status" value="1"/>
</dbReference>
<dbReference type="InterPro" id="IPR000210">
    <property type="entry name" value="BTB/POZ_dom"/>
</dbReference>
<reference evidence="2" key="1">
    <citation type="submission" date="2023-06" db="EMBL/GenBank/DDBJ databases">
        <title>Black Yeasts Isolated from many extreme environments.</title>
        <authorList>
            <person name="Coleine C."/>
            <person name="Stajich J.E."/>
            <person name="Selbmann L."/>
        </authorList>
    </citation>
    <scope>NUCLEOTIDE SEQUENCE</scope>
    <source>
        <strain evidence="2">CCFEE 5200</strain>
    </source>
</reference>
<evidence type="ECO:0000313" key="3">
    <source>
        <dbReference type="Proteomes" id="UP001175353"/>
    </source>
</evidence>
<dbReference type="Pfam" id="PF00651">
    <property type="entry name" value="BTB"/>
    <property type="match status" value="1"/>
</dbReference>
<dbReference type="CDD" id="cd18186">
    <property type="entry name" value="BTB_POZ_ZBTB_KLHL-like"/>
    <property type="match status" value="1"/>
</dbReference>
<feature type="domain" description="BTB" evidence="1">
    <location>
        <begin position="121"/>
        <end position="185"/>
    </location>
</feature>
<dbReference type="AlphaFoldDB" id="A0AAN6K392"/>
<comment type="caution">
    <text evidence="2">The sequence shown here is derived from an EMBL/GenBank/DDBJ whole genome shotgun (WGS) entry which is preliminary data.</text>
</comment>
<evidence type="ECO:0000259" key="1">
    <source>
        <dbReference type="PROSITE" id="PS50097"/>
    </source>
</evidence>
<dbReference type="InterPro" id="IPR011333">
    <property type="entry name" value="SKP1/BTB/POZ_sf"/>
</dbReference>